<organism evidence="3 4">
    <name type="scientific">Cladophialophora bantiana (strain ATCC 10958 / CBS 173.52 / CDC B-1940 / NIH 8579)</name>
    <name type="common">Xylohypha bantiana</name>
    <dbReference type="NCBI Taxonomy" id="1442370"/>
    <lineage>
        <taxon>Eukaryota</taxon>
        <taxon>Fungi</taxon>
        <taxon>Dikarya</taxon>
        <taxon>Ascomycota</taxon>
        <taxon>Pezizomycotina</taxon>
        <taxon>Eurotiomycetes</taxon>
        <taxon>Chaetothyriomycetidae</taxon>
        <taxon>Chaetothyriales</taxon>
        <taxon>Herpotrichiellaceae</taxon>
        <taxon>Cladophialophora</taxon>
    </lineage>
</organism>
<dbReference type="GeneID" id="27693773"/>
<dbReference type="Pfam" id="PF10419">
    <property type="entry name" value="TFIIIC_sub6"/>
    <property type="match status" value="1"/>
</dbReference>
<gene>
    <name evidence="3" type="ORF">Z519_00845</name>
</gene>
<protein>
    <recommendedName>
        <fullName evidence="2">Transcription factor TFIIIC triple barrel domain-containing protein</fullName>
    </recommendedName>
</protein>
<evidence type="ECO:0000256" key="1">
    <source>
        <dbReference type="SAM" id="MobiDB-lite"/>
    </source>
</evidence>
<dbReference type="Proteomes" id="UP000053789">
    <property type="component" value="Unassembled WGS sequence"/>
</dbReference>
<evidence type="ECO:0000313" key="4">
    <source>
        <dbReference type="Proteomes" id="UP000053789"/>
    </source>
</evidence>
<feature type="compositionally biased region" description="Basic and acidic residues" evidence="1">
    <location>
        <begin position="208"/>
        <end position="217"/>
    </location>
</feature>
<dbReference type="InterPro" id="IPR019481">
    <property type="entry name" value="TFIIIC_triple_barrel"/>
</dbReference>
<evidence type="ECO:0000313" key="3">
    <source>
        <dbReference type="EMBL" id="KIW99182.1"/>
    </source>
</evidence>
<name>A0A0D2GLB5_CLAB1</name>
<accession>A0A0D2GLB5</accession>
<dbReference type="AlphaFoldDB" id="A0A0D2GLB5"/>
<proteinExistence type="predicted"/>
<evidence type="ECO:0000259" key="2">
    <source>
        <dbReference type="Pfam" id="PF10419"/>
    </source>
</evidence>
<feature type="region of interest" description="Disordered" evidence="1">
    <location>
        <begin position="184"/>
        <end position="217"/>
    </location>
</feature>
<feature type="compositionally biased region" description="Polar residues" evidence="1">
    <location>
        <begin position="197"/>
        <end position="207"/>
    </location>
</feature>
<dbReference type="VEuPathDB" id="FungiDB:Z519_00845"/>
<keyword evidence="4" id="KW-1185">Reference proteome</keyword>
<feature type="domain" description="Transcription factor TFIIIC triple barrel" evidence="2">
    <location>
        <begin position="19"/>
        <end position="179"/>
    </location>
</feature>
<feature type="compositionally biased region" description="Acidic residues" evidence="1">
    <location>
        <begin position="7"/>
        <end position="21"/>
    </location>
</feature>
<dbReference type="OrthoDB" id="1877767at2759"/>
<reference evidence="3" key="1">
    <citation type="submission" date="2015-01" db="EMBL/GenBank/DDBJ databases">
        <title>The Genome Sequence of Cladophialophora bantiana CBS 173.52.</title>
        <authorList>
            <consortium name="The Broad Institute Genomics Platform"/>
            <person name="Cuomo C."/>
            <person name="de Hoog S."/>
            <person name="Gorbushina A."/>
            <person name="Stielow B."/>
            <person name="Teixiera M."/>
            <person name="Abouelleil A."/>
            <person name="Chapman S.B."/>
            <person name="Priest M."/>
            <person name="Young S.K."/>
            <person name="Wortman J."/>
            <person name="Nusbaum C."/>
            <person name="Birren B."/>
        </authorList>
    </citation>
    <scope>NUCLEOTIDE SEQUENCE [LARGE SCALE GENOMIC DNA]</scope>
    <source>
        <strain evidence="3">CBS 173.52</strain>
    </source>
</reference>
<dbReference type="HOGENOM" id="CLU_062298_0_0_1"/>
<feature type="region of interest" description="Disordered" evidence="1">
    <location>
        <begin position="289"/>
        <end position="314"/>
    </location>
</feature>
<feature type="region of interest" description="Disordered" evidence="1">
    <location>
        <begin position="1"/>
        <end position="21"/>
    </location>
</feature>
<dbReference type="Gene3D" id="2.60.40.4370">
    <property type="match status" value="1"/>
</dbReference>
<dbReference type="EMBL" id="KN846980">
    <property type="protein sequence ID" value="KIW99182.1"/>
    <property type="molecule type" value="Genomic_DNA"/>
</dbReference>
<feature type="region of interest" description="Disordered" evidence="1">
    <location>
        <begin position="35"/>
        <end position="105"/>
    </location>
</feature>
<sequence length="314" mass="34560">MNHPENPLEDDSEYEYDDTETETFFVDIDLSSLNANIKSNLPVPPKPVTPAKRKISNPDPDTPAGPDEPGPDAAVESGAEDAQGSTQKQPHDTPPGNGEDDENAHLPAPSRVQILDLETVNPIISYQGQVYSCMWSDMVGTNMFFTHPGSLDAAEVLQSTDDYDLISMSRIKLVSQAAKMLKKEKPTKEAGMDDQVVNDQAGGSNETSEARSAEDQMRKQASFLEKLMEIKRQRGETDAVRTFVDEKTASVDLALVHESHRDEIQDLNAKVVRGDADALARLQEIYSHSDGRASHIRESSERSPEAHDEANITM</sequence>
<dbReference type="RefSeq" id="XP_016625851.1">
    <property type="nucleotide sequence ID" value="XM_016758602.1"/>
</dbReference>